<evidence type="ECO:0000256" key="5">
    <source>
        <dbReference type="ARBA" id="ARBA00022597"/>
    </source>
</evidence>
<comment type="subcellular location">
    <subcellularLocation>
        <location evidence="1">Cell membrane</location>
        <topology evidence="1">Multi-pass membrane protein</topology>
    </subcellularLocation>
</comment>
<keyword evidence="9 12" id="KW-0472">Membrane</keyword>
<feature type="transmembrane region" description="Helical" evidence="12">
    <location>
        <begin position="173"/>
        <end position="195"/>
    </location>
</feature>
<feature type="transmembrane region" description="Helical" evidence="12">
    <location>
        <begin position="207"/>
        <end position="228"/>
    </location>
</feature>
<reference evidence="14" key="1">
    <citation type="submission" date="2021-03" db="EMBL/GenBank/DDBJ databases">
        <authorList>
            <person name="Li Z."/>
            <person name="Yang C."/>
        </authorList>
    </citation>
    <scope>NUCLEOTIDE SEQUENCE</scope>
    <source>
        <strain evidence="14">Dzin_1.0</strain>
        <tissue evidence="14">Leaf</tissue>
    </source>
</reference>
<evidence type="ECO:0000313" key="14">
    <source>
        <dbReference type="EMBL" id="KAJ0985820.1"/>
    </source>
</evidence>
<evidence type="ECO:0000256" key="9">
    <source>
        <dbReference type="ARBA" id="ARBA00023136"/>
    </source>
</evidence>
<proteinExistence type="inferred from homology"/>
<dbReference type="Proteomes" id="UP001085076">
    <property type="component" value="Miscellaneous, Linkage group lg01"/>
</dbReference>
<feature type="transmembrane region" description="Helical" evidence="12">
    <location>
        <begin position="234"/>
        <end position="253"/>
    </location>
</feature>
<evidence type="ECO:0000256" key="3">
    <source>
        <dbReference type="ARBA" id="ARBA00022448"/>
    </source>
</evidence>
<sequence length="297" mass="33043">MISPPAAALNGNLPSPPCLELATVGPFTSIASTFMPLMDRSANSDMELGEDERTDPGLITSLDKERRQQHHTRDRADDQLDPLNEHESVVNRVTNALKSRPPYQSVEDLTMEEEPPGNILTFGLFLSPVPTFWKIIKRKDVEDFSPIPYLATLMNCILWVFYGLPFVHPNSLLIVTINGFGLVVEVVYIIILFIYGRKLRKKMSGILAAEITFMAVVALIVLLVGHTVKTRSKIVGSLCVIFGICMYAAPLSVMKLVVATKSVKYMPFFLSLAGCLNGIDWAIYGFIHFDIFVVVSY</sequence>
<comment type="caution">
    <text evidence="12">Lacks conserved residue(s) required for the propagation of feature annotation.</text>
</comment>
<evidence type="ECO:0000256" key="1">
    <source>
        <dbReference type="ARBA" id="ARBA00004651"/>
    </source>
</evidence>
<name>A0A9D5D5K8_9LILI</name>
<dbReference type="Pfam" id="PF03083">
    <property type="entry name" value="MtN3_slv"/>
    <property type="match status" value="2"/>
</dbReference>
<protein>
    <recommendedName>
        <fullName evidence="12">Bidirectional sugar transporter SWEET</fullName>
    </recommendedName>
</protein>
<comment type="function">
    <text evidence="12">Mediates both low-affinity uptake and efflux of sugar across the membrane.</text>
</comment>
<organism evidence="14 15">
    <name type="scientific">Dioscorea zingiberensis</name>
    <dbReference type="NCBI Taxonomy" id="325984"/>
    <lineage>
        <taxon>Eukaryota</taxon>
        <taxon>Viridiplantae</taxon>
        <taxon>Streptophyta</taxon>
        <taxon>Embryophyta</taxon>
        <taxon>Tracheophyta</taxon>
        <taxon>Spermatophyta</taxon>
        <taxon>Magnoliopsida</taxon>
        <taxon>Liliopsida</taxon>
        <taxon>Dioscoreales</taxon>
        <taxon>Dioscoreaceae</taxon>
        <taxon>Dioscorea</taxon>
    </lineage>
</organism>
<dbReference type="PANTHER" id="PTHR10791:SF30">
    <property type="entry name" value="SUGAR TRANSPORTER SWEET1"/>
    <property type="match status" value="1"/>
</dbReference>
<comment type="subunit">
    <text evidence="11">Forms homooligomers and/or heterooligomers.</text>
</comment>
<keyword evidence="6 12" id="KW-0812">Transmembrane</keyword>
<dbReference type="AlphaFoldDB" id="A0A9D5D5K8"/>
<feature type="transmembrane region" description="Helical" evidence="12">
    <location>
        <begin position="148"/>
        <end position="167"/>
    </location>
</feature>
<comment type="similarity">
    <text evidence="2 12">Belongs to the SWEET sugar transporter family.</text>
</comment>
<dbReference type="PANTHER" id="PTHR10791">
    <property type="entry name" value="RAG1-ACTIVATING PROTEIN 1"/>
    <property type="match status" value="1"/>
</dbReference>
<evidence type="ECO:0000256" key="12">
    <source>
        <dbReference type="RuleBase" id="RU910715"/>
    </source>
</evidence>
<dbReference type="GO" id="GO:0005886">
    <property type="term" value="C:plasma membrane"/>
    <property type="evidence" value="ECO:0007669"/>
    <property type="project" value="UniProtKB-SubCell"/>
</dbReference>
<keyword evidence="5 12" id="KW-0762">Sugar transport</keyword>
<dbReference type="OrthoDB" id="409725at2759"/>
<comment type="caution">
    <text evidence="14">The sequence shown here is derived from an EMBL/GenBank/DDBJ whole genome shotgun (WGS) entry which is preliminary data.</text>
</comment>
<dbReference type="FunFam" id="1.20.1280.290:FF:000001">
    <property type="entry name" value="Bidirectional sugar transporter SWEET"/>
    <property type="match status" value="1"/>
</dbReference>
<evidence type="ECO:0000256" key="4">
    <source>
        <dbReference type="ARBA" id="ARBA00022475"/>
    </source>
</evidence>
<evidence type="ECO:0000256" key="13">
    <source>
        <dbReference type="SAM" id="MobiDB-lite"/>
    </source>
</evidence>
<dbReference type="Gene3D" id="1.20.1280.290">
    <property type="match status" value="2"/>
</dbReference>
<evidence type="ECO:0000256" key="11">
    <source>
        <dbReference type="ARBA" id="ARBA00038715"/>
    </source>
</evidence>
<reference evidence="14" key="2">
    <citation type="journal article" date="2022" name="Hortic Res">
        <title>The genome of Dioscorea zingiberensis sheds light on the biosynthesis, origin and evolution of the medicinally important diosgenin saponins.</title>
        <authorList>
            <person name="Li Y."/>
            <person name="Tan C."/>
            <person name="Li Z."/>
            <person name="Guo J."/>
            <person name="Li S."/>
            <person name="Chen X."/>
            <person name="Wang C."/>
            <person name="Dai X."/>
            <person name="Yang H."/>
            <person name="Song W."/>
            <person name="Hou L."/>
            <person name="Xu J."/>
            <person name="Tong Z."/>
            <person name="Xu A."/>
            <person name="Yuan X."/>
            <person name="Wang W."/>
            <person name="Yang Q."/>
            <person name="Chen L."/>
            <person name="Sun Z."/>
            <person name="Wang K."/>
            <person name="Pan B."/>
            <person name="Chen J."/>
            <person name="Bao Y."/>
            <person name="Liu F."/>
            <person name="Qi X."/>
            <person name="Gang D.R."/>
            <person name="Wen J."/>
            <person name="Li J."/>
        </authorList>
    </citation>
    <scope>NUCLEOTIDE SEQUENCE</scope>
    <source>
        <strain evidence="14">Dzin_1.0</strain>
    </source>
</reference>
<keyword evidence="4" id="KW-1003">Cell membrane</keyword>
<keyword evidence="8 12" id="KW-1133">Transmembrane helix</keyword>
<evidence type="ECO:0000256" key="10">
    <source>
        <dbReference type="ARBA" id="ARBA00037238"/>
    </source>
</evidence>
<dbReference type="GO" id="GO:0051119">
    <property type="term" value="F:sugar transmembrane transporter activity"/>
    <property type="evidence" value="ECO:0007669"/>
    <property type="project" value="InterPro"/>
</dbReference>
<feature type="compositionally biased region" description="Basic and acidic residues" evidence="13">
    <location>
        <begin position="74"/>
        <end position="85"/>
    </location>
</feature>
<dbReference type="InterPro" id="IPR004316">
    <property type="entry name" value="SWEET_rpt"/>
</dbReference>
<keyword evidence="15" id="KW-1185">Reference proteome</keyword>
<evidence type="ECO:0000256" key="2">
    <source>
        <dbReference type="ARBA" id="ARBA00007809"/>
    </source>
</evidence>
<accession>A0A9D5D5K8</accession>
<evidence type="ECO:0000313" key="15">
    <source>
        <dbReference type="Proteomes" id="UP001085076"/>
    </source>
</evidence>
<evidence type="ECO:0000256" key="8">
    <source>
        <dbReference type="ARBA" id="ARBA00022989"/>
    </source>
</evidence>
<keyword evidence="7" id="KW-0677">Repeat</keyword>
<gene>
    <name evidence="14" type="ORF">J5N97_004176</name>
</gene>
<feature type="transmembrane region" description="Helical" evidence="12">
    <location>
        <begin position="265"/>
        <end position="287"/>
    </location>
</feature>
<dbReference type="InterPro" id="IPR047664">
    <property type="entry name" value="SWEET"/>
</dbReference>
<evidence type="ECO:0000256" key="6">
    <source>
        <dbReference type="ARBA" id="ARBA00022692"/>
    </source>
</evidence>
<feature type="region of interest" description="Disordered" evidence="13">
    <location>
        <begin position="45"/>
        <end position="85"/>
    </location>
</feature>
<evidence type="ECO:0000256" key="7">
    <source>
        <dbReference type="ARBA" id="ARBA00022737"/>
    </source>
</evidence>
<dbReference type="EMBL" id="JAGGNH010000001">
    <property type="protein sequence ID" value="KAJ0985820.1"/>
    <property type="molecule type" value="Genomic_DNA"/>
</dbReference>
<keyword evidence="3 12" id="KW-0813">Transport</keyword>
<comment type="function">
    <text evidence="10">Mediates both low-affinity uptake and efflux of sugar across the plasma membrane.</text>
</comment>